<dbReference type="InParanoid" id="A0A0C3FQL0"/>
<proteinExistence type="predicted"/>
<keyword evidence="2" id="KW-1185">Reference proteome</keyword>
<protein>
    <submittedName>
        <fullName evidence="1">Uncharacterized protein</fullName>
    </submittedName>
</protein>
<reference evidence="1 2" key="1">
    <citation type="submission" date="2014-04" db="EMBL/GenBank/DDBJ databases">
        <authorList>
            <consortium name="DOE Joint Genome Institute"/>
            <person name="Kuo A."/>
            <person name="Tarkka M."/>
            <person name="Buscot F."/>
            <person name="Kohler A."/>
            <person name="Nagy L.G."/>
            <person name="Floudas D."/>
            <person name="Copeland A."/>
            <person name="Barry K.W."/>
            <person name="Cichocki N."/>
            <person name="Veneault-Fourrey C."/>
            <person name="LaButti K."/>
            <person name="Lindquist E.A."/>
            <person name="Lipzen A."/>
            <person name="Lundell T."/>
            <person name="Morin E."/>
            <person name="Murat C."/>
            <person name="Sun H."/>
            <person name="Tunlid A."/>
            <person name="Henrissat B."/>
            <person name="Grigoriev I.V."/>
            <person name="Hibbett D.S."/>
            <person name="Martin F."/>
            <person name="Nordberg H.P."/>
            <person name="Cantor M.N."/>
            <person name="Hua S.X."/>
        </authorList>
    </citation>
    <scope>NUCLEOTIDE SEQUENCE [LARGE SCALE GENOMIC DNA]</scope>
    <source>
        <strain evidence="1 2">F 1598</strain>
    </source>
</reference>
<reference evidence="2" key="2">
    <citation type="submission" date="2015-01" db="EMBL/GenBank/DDBJ databases">
        <title>Evolutionary Origins and Diversification of the Mycorrhizal Mutualists.</title>
        <authorList>
            <consortium name="DOE Joint Genome Institute"/>
            <consortium name="Mycorrhizal Genomics Consortium"/>
            <person name="Kohler A."/>
            <person name="Kuo A."/>
            <person name="Nagy L.G."/>
            <person name="Floudas D."/>
            <person name="Copeland A."/>
            <person name="Barry K.W."/>
            <person name="Cichocki N."/>
            <person name="Veneault-Fourrey C."/>
            <person name="LaButti K."/>
            <person name="Lindquist E.A."/>
            <person name="Lipzen A."/>
            <person name="Lundell T."/>
            <person name="Morin E."/>
            <person name="Murat C."/>
            <person name="Riley R."/>
            <person name="Ohm R."/>
            <person name="Sun H."/>
            <person name="Tunlid A."/>
            <person name="Henrissat B."/>
            <person name="Grigoriev I.V."/>
            <person name="Hibbett D.S."/>
            <person name="Martin F."/>
        </authorList>
    </citation>
    <scope>NUCLEOTIDE SEQUENCE [LARGE SCALE GENOMIC DNA]</scope>
    <source>
        <strain evidence="2">F 1598</strain>
    </source>
</reference>
<gene>
    <name evidence="1" type="ORF">PILCRDRAFT_820887</name>
</gene>
<dbReference type="AlphaFoldDB" id="A0A0C3FQL0"/>
<organism evidence="1 2">
    <name type="scientific">Piloderma croceum (strain F 1598)</name>
    <dbReference type="NCBI Taxonomy" id="765440"/>
    <lineage>
        <taxon>Eukaryota</taxon>
        <taxon>Fungi</taxon>
        <taxon>Dikarya</taxon>
        <taxon>Basidiomycota</taxon>
        <taxon>Agaricomycotina</taxon>
        <taxon>Agaricomycetes</taxon>
        <taxon>Agaricomycetidae</taxon>
        <taxon>Atheliales</taxon>
        <taxon>Atheliaceae</taxon>
        <taxon>Piloderma</taxon>
    </lineage>
</organism>
<sequence>METGQKLDLSDIILCWSAVMNPSRVESCDDFHYENEIITFTPSICTSLPVLDTPETSVKTEDWDIAWGVTFVVVLRSTEYGACAGSVLSVLNFEGRCASHPAAAIIVSLDHDLIYYILRTAVKCAIFPNGPQKTTADIGRTWLFLPMVTSSHNATTANILDVSLFTLLPYHAPTTTFHLPLLDSSSHTSNETSNFCNLPLLLILDFCPHMMDSSPSQSAPVPLTLPRNTSSISTNTSLPNLELFG</sequence>
<evidence type="ECO:0000313" key="2">
    <source>
        <dbReference type="Proteomes" id="UP000054166"/>
    </source>
</evidence>
<name>A0A0C3FQL0_PILCF</name>
<dbReference type="Proteomes" id="UP000054166">
    <property type="component" value="Unassembled WGS sequence"/>
</dbReference>
<dbReference type="HOGENOM" id="CLU_1133948_0_0_1"/>
<accession>A0A0C3FQL0</accession>
<evidence type="ECO:0000313" key="1">
    <source>
        <dbReference type="EMBL" id="KIM81999.1"/>
    </source>
</evidence>
<dbReference type="EMBL" id="KN832996">
    <property type="protein sequence ID" value="KIM81999.1"/>
    <property type="molecule type" value="Genomic_DNA"/>
</dbReference>